<feature type="region of interest" description="Disordered" evidence="1">
    <location>
        <begin position="262"/>
        <end position="308"/>
    </location>
</feature>
<evidence type="ECO:0000313" key="4">
    <source>
        <dbReference type="Ensembl" id="ENSORLP00020027248.1"/>
    </source>
</evidence>
<dbReference type="InterPro" id="IPR036179">
    <property type="entry name" value="Ig-like_dom_sf"/>
</dbReference>
<dbReference type="PANTHER" id="PTHR44969:SF1">
    <property type="entry name" value="CELL SURFACE A33 ANTIGEN"/>
    <property type="match status" value="1"/>
</dbReference>
<feature type="compositionally biased region" description="Basic and acidic residues" evidence="1">
    <location>
        <begin position="267"/>
        <end position="308"/>
    </location>
</feature>
<reference evidence="4" key="3">
    <citation type="submission" date="2025-08" db="UniProtKB">
        <authorList>
            <consortium name="Ensembl"/>
        </authorList>
    </citation>
    <scope>IDENTIFICATION</scope>
    <source>
        <strain evidence="4">HNI</strain>
    </source>
</reference>
<name>A0A3P9M2Q5_ORYLA</name>
<organism evidence="4 5">
    <name type="scientific">Oryzias latipes</name>
    <name type="common">Japanese rice fish</name>
    <name type="synonym">Japanese killifish</name>
    <dbReference type="NCBI Taxonomy" id="8090"/>
    <lineage>
        <taxon>Eukaryota</taxon>
        <taxon>Metazoa</taxon>
        <taxon>Chordata</taxon>
        <taxon>Craniata</taxon>
        <taxon>Vertebrata</taxon>
        <taxon>Euteleostomi</taxon>
        <taxon>Actinopterygii</taxon>
        <taxon>Neopterygii</taxon>
        <taxon>Teleostei</taxon>
        <taxon>Neoteleostei</taxon>
        <taxon>Acanthomorphata</taxon>
        <taxon>Ovalentaria</taxon>
        <taxon>Atherinomorphae</taxon>
        <taxon>Beloniformes</taxon>
        <taxon>Adrianichthyidae</taxon>
        <taxon>Oryziinae</taxon>
        <taxon>Oryzias</taxon>
    </lineage>
</organism>
<evidence type="ECO:0000256" key="1">
    <source>
        <dbReference type="SAM" id="MobiDB-lite"/>
    </source>
</evidence>
<reference evidence="4 5" key="2">
    <citation type="submission" date="2017-04" db="EMBL/GenBank/DDBJ databases">
        <title>CpG methylation of centromeres and impact of large insertions on vertebrate speciation.</title>
        <authorList>
            <person name="Ichikawa K."/>
            <person name="Yoshimura J."/>
            <person name="Morishita S."/>
        </authorList>
    </citation>
    <scope>NUCLEOTIDE SEQUENCE</scope>
    <source>
        <strain evidence="4 5">HNI</strain>
    </source>
</reference>
<dbReference type="PANTHER" id="PTHR44969">
    <property type="entry name" value="CELL SURFACE A33 ANTIGEN"/>
    <property type="match status" value="1"/>
</dbReference>
<dbReference type="InterPro" id="IPR013783">
    <property type="entry name" value="Ig-like_fold"/>
</dbReference>
<feature type="domain" description="Ig-like" evidence="3">
    <location>
        <begin position="18"/>
        <end position="118"/>
    </location>
</feature>
<dbReference type="PROSITE" id="PS50835">
    <property type="entry name" value="IG_LIKE"/>
    <property type="match status" value="2"/>
</dbReference>
<keyword evidence="2" id="KW-1133">Transmembrane helix</keyword>
<evidence type="ECO:0000259" key="3">
    <source>
        <dbReference type="PROSITE" id="PS50835"/>
    </source>
</evidence>
<dbReference type="SUPFAM" id="SSF48726">
    <property type="entry name" value="Immunoglobulin"/>
    <property type="match status" value="2"/>
</dbReference>
<dbReference type="Gene3D" id="2.60.40.10">
    <property type="entry name" value="Immunoglobulins"/>
    <property type="match status" value="2"/>
</dbReference>
<accession>A0A3P9M2Q5</accession>
<keyword evidence="2" id="KW-0472">Membrane</keyword>
<dbReference type="GO" id="GO:0005886">
    <property type="term" value="C:plasma membrane"/>
    <property type="evidence" value="ECO:0007669"/>
    <property type="project" value="InterPro"/>
</dbReference>
<feature type="transmembrane region" description="Helical" evidence="2">
    <location>
        <begin position="226"/>
        <end position="249"/>
    </location>
</feature>
<dbReference type="AlphaFoldDB" id="A0A3P9M2Q5"/>
<protein>
    <submittedName>
        <fullName evidence="4">Glycoprotein A33</fullName>
    </submittedName>
</protein>
<reference key="1">
    <citation type="journal article" date="2007" name="Nature">
        <title>The medaka draft genome and insights into vertebrate genome evolution.</title>
        <authorList>
            <person name="Kasahara M."/>
            <person name="Naruse K."/>
            <person name="Sasaki S."/>
            <person name="Nakatani Y."/>
            <person name="Qu W."/>
            <person name="Ahsan B."/>
            <person name="Yamada T."/>
            <person name="Nagayasu Y."/>
            <person name="Doi K."/>
            <person name="Kasai Y."/>
            <person name="Jindo T."/>
            <person name="Kobayashi D."/>
            <person name="Shimada A."/>
            <person name="Toyoda A."/>
            <person name="Kuroki Y."/>
            <person name="Fujiyama A."/>
            <person name="Sasaki T."/>
            <person name="Shimizu A."/>
            <person name="Asakawa S."/>
            <person name="Shimizu N."/>
            <person name="Hashimoto S."/>
            <person name="Yang J."/>
            <person name="Lee Y."/>
            <person name="Matsushima K."/>
            <person name="Sugano S."/>
            <person name="Sakaizumi M."/>
            <person name="Narita T."/>
            <person name="Ohishi K."/>
            <person name="Haga S."/>
            <person name="Ohta F."/>
            <person name="Nomoto H."/>
            <person name="Nogata K."/>
            <person name="Morishita T."/>
            <person name="Endo T."/>
            <person name="Shin-I T."/>
            <person name="Takeda H."/>
            <person name="Morishita S."/>
            <person name="Kohara Y."/>
        </authorList>
    </citation>
    <scope>NUCLEOTIDE SEQUENCE [LARGE SCALE GENOMIC DNA]</scope>
    <source>
        <strain>Hd-rR</strain>
    </source>
</reference>
<evidence type="ECO:0000313" key="5">
    <source>
        <dbReference type="Proteomes" id="UP000265180"/>
    </source>
</evidence>
<dbReference type="InterPro" id="IPR003599">
    <property type="entry name" value="Ig_sub"/>
</dbReference>
<dbReference type="Proteomes" id="UP000265180">
    <property type="component" value="Chromosome 21"/>
</dbReference>
<reference evidence="4" key="4">
    <citation type="submission" date="2025-09" db="UniProtKB">
        <authorList>
            <consortium name="Ensembl"/>
        </authorList>
    </citation>
    <scope>IDENTIFICATION</scope>
    <source>
        <strain evidence="4">HNI</strain>
    </source>
</reference>
<keyword evidence="2" id="KW-0812">Transmembrane</keyword>
<sequence length="308" mass="34427">MTKKDVTLRNDLFFLCFPAFLCCWGLEVSIPKQEYTVKKGEDVELICNFNPAVPIANNFLLTWDAYPDVTGAPLVRLNVERRTSTLRLTGVTMKDSRHYQCSVKISGDDEGTTAASTSVLVLEPPSPPICRIQGKVEYYQDINLTCMSEEGSPKPVYTWTTFSVENIPRQFPPKTTQNDFYRSDGVLSLYNISRETSGYFICTSKNSIAVASCNVTLAVVPGSMNIGATAGIIGGVLAGLLVVGILIFCMCKRKNKKGKYAQRARCGSRDRLDDRSERHGSRDRLDDHSDQYQGSDRGDHYSDRHYRD</sequence>
<dbReference type="InterPro" id="IPR007110">
    <property type="entry name" value="Ig-like_dom"/>
</dbReference>
<proteinExistence type="predicted"/>
<evidence type="ECO:0000256" key="2">
    <source>
        <dbReference type="SAM" id="Phobius"/>
    </source>
</evidence>
<dbReference type="InterPro" id="IPR042474">
    <property type="entry name" value="A33"/>
</dbReference>
<dbReference type="SMART" id="SM00409">
    <property type="entry name" value="IG"/>
    <property type="match status" value="2"/>
</dbReference>
<dbReference type="Ensembl" id="ENSORLT00020015557.1">
    <property type="protein sequence ID" value="ENSORLP00020027248.1"/>
    <property type="gene ID" value="ENSORLG00020010161.1"/>
</dbReference>
<feature type="domain" description="Ig-like" evidence="3">
    <location>
        <begin position="127"/>
        <end position="218"/>
    </location>
</feature>
<dbReference type="Pfam" id="PF13927">
    <property type="entry name" value="Ig_3"/>
    <property type="match status" value="1"/>
</dbReference>